<proteinExistence type="predicted"/>
<dbReference type="STRING" id="35818.HPU229336_06390"/>
<dbReference type="PATRIC" id="fig|35818.10.peg.1298"/>
<dbReference type="EMBL" id="JNUR01000004">
    <property type="protein sequence ID" value="KPH51502.1"/>
    <property type="molecule type" value="Genomic_DNA"/>
</dbReference>
<evidence type="ECO:0000313" key="2">
    <source>
        <dbReference type="EMBL" id="KPH56396.1"/>
    </source>
</evidence>
<comment type="caution">
    <text evidence="2">The sequence shown here is derived from an EMBL/GenBank/DDBJ whole genome shotgun (WGS) entry which is preliminary data.</text>
</comment>
<evidence type="ECO:0000313" key="4">
    <source>
        <dbReference type="Proteomes" id="UP000037997"/>
    </source>
</evidence>
<accession>A0A0N1ECA0</accession>
<sequence length="125" mass="15105">MNNIYEIKKLYALIIYCDNYLENHYRLRVFNTLNQAKNFCKKTFKTPNGQYEFFEVNKGRFAFYPEEDDYEIESIDRVGQKVMNVFDVREVEIRQETFIINNEGKIAKFDNFSDRESIKNLKEVI</sequence>
<organism evidence="2 4">
    <name type="scientific">Helicobacter pullorum</name>
    <dbReference type="NCBI Taxonomy" id="35818"/>
    <lineage>
        <taxon>Bacteria</taxon>
        <taxon>Pseudomonadati</taxon>
        <taxon>Campylobacterota</taxon>
        <taxon>Epsilonproteobacteria</taxon>
        <taxon>Campylobacterales</taxon>
        <taxon>Helicobacteraceae</taxon>
        <taxon>Helicobacter</taxon>
    </lineage>
</organism>
<name>A0A0N1ECA0_9HELI</name>
<reference evidence="3 4" key="1">
    <citation type="submission" date="2014-06" db="EMBL/GenBank/DDBJ databases">
        <title>Helicobacter pullorum isolates in fresh chicken meat - phenotypic and genotypic features.</title>
        <authorList>
            <person name="Borges V."/>
            <person name="Santos A."/>
            <person name="Correia C.B."/>
            <person name="Saraiva M."/>
            <person name="Menard A."/>
            <person name="Vieira L."/>
            <person name="Sampaio D.A."/>
            <person name="Gomes J.P."/>
            <person name="Oleastro M."/>
        </authorList>
    </citation>
    <scope>NUCLEOTIDE SEQUENCE [LARGE SCALE GENOMIC DNA]</scope>
    <source>
        <strain evidence="2 4">229334/12</strain>
        <strain evidence="1 3">229336/12</strain>
    </source>
</reference>
<dbReference type="Proteomes" id="UP000037800">
    <property type="component" value="Unassembled WGS sequence"/>
</dbReference>
<dbReference type="AlphaFoldDB" id="A0A0N1ECA0"/>
<evidence type="ECO:0000313" key="1">
    <source>
        <dbReference type="EMBL" id="KPH51502.1"/>
    </source>
</evidence>
<dbReference type="EMBL" id="JNOC01000015">
    <property type="protein sequence ID" value="KPH56396.1"/>
    <property type="molecule type" value="Genomic_DNA"/>
</dbReference>
<evidence type="ECO:0000313" key="3">
    <source>
        <dbReference type="Proteomes" id="UP000037800"/>
    </source>
</evidence>
<dbReference type="Proteomes" id="UP000037997">
    <property type="component" value="Unassembled WGS sequence"/>
</dbReference>
<dbReference type="RefSeq" id="WP_054197502.1">
    <property type="nucleotide sequence ID" value="NZ_JNOC01000015.1"/>
</dbReference>
<protein>
    <submittedName>
        <fullName evidence="2">Uncharacterized protein</fullName>
    </submittedName>
</protein>
<gene>
    <name evidence="2" type="ORF">HPU229334_01325</name>
    <name evidence="1" type="ORF">HPU229336_06390</name>
</gene>